<proteinExistence type="predicted"/>
<gene>
    <name evidence="2" type="ORF">BLNAU_979</name>
</gene>
<sequence length="218" mass="24165">MLATGSITSSTFALPVGSRCERIHVDLDLPFLQHSAEHIGSHSEVPVRRHSAQLVRRRVLRSFDVFDLDNPQPQLLLPSEHRPRHSNKSLPCLPFSDIEHCRCIVRLQADELDLPLLPQPPGFLQYSLDSRCLFRVDRRPLHSPSPRPEEVETFVRDSHARSPSKIACVRFDGCLGWGTTTPPALSSTSTDPPSILPSSLLCPSTPSASSDTILPVDT</sequence>
<reference evidence="2 3" key="1">
    <citation type="journal article" date="2022" name="bioRxiv">
        <title>Genomics of Preaxostyla Flagellates Illuminates Evolutionary Transitions and the Path Towards Mitochondrial Loss.</title>
        <authorList>
            <person name="Novak L.V.F."/>
            <person name="Treitli S.C."/>
            <person name="Pyrih J."/>
            <person name="Halakuc P."/>
            <person name="Pipaliya S.V."/>
            <person name="Vacek V."/>
            <person name="Brzon O."/>
            <person name="Soukal P."/>
            <person name="Eme L."/>
            <person name="Dacks J.B."/>
            <person name="Karnkowska A."/>
            <person name="Elias M."/>
            <person name="Hampl V."/>
        </authorList>
    </citation>
    <scope>NUCLEOTIDE SEQUENCE [LARGE SCALE GENOMIC DNA]</scope>
    <source>
        <strain evidence="2">NAU3</strain>
        <tissue evidence="2">Gut</tissue>
    </source>
</reference>
<accession>A0ABQ9YJG4</accession>
<evidence type="ECO:0000313" key="3">
    <source>
        <dbReference type="Proteomes" id="UP001281761"/>
    </source>
</evidence>
<keyword evidence="3" id="KW-1185">Reference proteome</keyword>
<evidence type="ECO:0000256" key="1">
    <source>
        <dbReference type="SAM" id="MobiDB-lite"/>
    </source>
</evidence>
<dbReference type="EMBL" id="JARBJD010000004">
    <property type="protein sequence ID" value="KAK2963902.1"/>
    <property type="molecule type" value="Genomic_DNA"/>
</dbReference>
<feature type="region of interest" description="Disordered" evidence="1">
    <location>
        <begin position="183"/>
        <end position="218"/>
    </location>
</feature>
<comment type="caution">
    <text evidence="2">The sequence shown here is derived from an EMBL/GenBank/DDBJ whole genome shotgun (WGS) entry which is preliminary data.</text>
</comment>
<dbReference type="Proteomes" id="UP001281761">
    <property type="component" value="Unassembled WGS sequence"/>
</dbReference>
<evidence type="ECO:0000313" key="2">
    <source>
        <dbReference type="EMBL" id="KAK2963902.1"/>
    </source>
</evidence>
<name>A0ABQ9YJG4_9EUKA</name>
<protein>
    <submittedName>
        <fullName evidence="2">Uncharacterized protein</fullName>
    </submittedName>
</protein>
<organism evidence="2 3">
    <name type="scientific">Blattamonas nauphoetae</name>
    <dbReference type="NCBI Taxonomy" id="2049346"/>
    <lineage>
        <taxon>Eukaryota</taxon>
        <taxon>Metamonada</taxon>
        <taxon>Preaxostyla</taxon>
        <taxon>Oxymonadida</taxon>
        <taxon>Blattamonas</taxon>
    </lineage>
</organism>
<feature type="compositionally biased region" description="Low complexity" evidence="1">
    <location>
        <begin position="183"/>
        <end position="210"/>
    </location>
</feature>